<keyword evidence="9" id="KW-0547">Nucleotide-binding</keyword>
<dbReference type="Proteomes" id="UP001220064">
    <property type="component" value="Chromosome"/>
</dbReference>
<comment type="domain">
    <text evidence="6">Has three domains with a flexible linker between the domains II and III and assumes an 'L' shape. Domain III is highly mobile and contacts RuvB.</text>
</comment>
<keyword evidence="1 6" id="KW-0963">Cytoplasm</keyword>
<keyword evidence="2 6" id="KW-0227">DNA damage</keyword>
<dbReference type="CDD" id="cd14332">
    <property type="entry name" value="UBA_RuvA_C"/>
    <property type="match status" value="1"/>
</dbReference>
<evidence type="ECO:0000256" key="2">
    <source>
        <dbReference type="ARBA" id="ARBA00022763"/>
    </source>
</evidence>
<evidence type="ECO:0000313" key="9">
    <source>
        <dbReference type="EMBL" id="WCZ32622.1"/>
    </source>
</evidence>
<evidence type="ECO:0000256" key="7">
    <source>
        <dbReference type="SAM" id="MobiDB-lite"/>
    </source>
</evidence>
<name>A0ABY7U9Y6_9CORY</name>
<accession>A0ABY7U9Y6</accession>
<feature type="compositionally biased region" description="Low complexity" evidence="7">
    <location>
        <begin position="145"/>
        <end position="159"/>
    </location>
</feature>
<dbReference type="Gene3D" id="2.40.50.140">
    <property type="entry name" value="Nucleic acid-binding proteins"/>
    <property type="match status" value="1"/>
</dbReference>
<dbReference type="InterPro" id="IPR012340">
    <property type="entry name" value="NA-bd_OB-fold"/>
</dbReference>
<dbReference type="InterPro" id="IPR013849">
    <property type="entry name" value="DNA_helicase_Holl-junc_RuvA_I"/>
</dbReference>
<protein>
    <recommendedName>
        <fullName evidence="6">Holliday junction branch migration complex subunit RuvA</fullName>
    </recommendedName>
</protein>
<keyword evidence="9" id="KW-0067">ATP-binding</keyword>
<comment type="subcellular location">
    <subcellularLocation>
        <location evidence="6">Cytoplasm</location>
    </subcellularLocation>
</comment>
<feature type="domain" description="Helix-hairpin-helix DNA-binding motif class 1" evidence="8">
    <location>
        <begin position="72"/>
        <end position="91"/>
    </location>
</feature>
<dbReference type="GO" id="GO:0003678">
    <property type="term" value="F:DNA helicase activity"/>
    <property type="evidence" value="ECO:0007669"/>
    <property type="project" value="UniProtKB-EC"/>
</dbReference>
<evidence type="ECO:0000313" key="10">
    <source>
        <dbReference type="Proteomes" id="UP001220064"/>
    </source>
</evidence>
<dbReference type="InterPro" id="IPR036267">
    <property type="entry name" value="RuvA_C_sf"/>
</dbReference>
<keyword evidence="3 6" id="KW-0238">DNA-binding</keyword>
<evidence type="ECO:0000259" key="8">
    <source>
        <dbReference type="SMART" id="SM00278"/>
    </source>
</evidence>
<dbReference type="SUPFAM" id="SSF47781">
    <property type="entry name" value="RuvA domain 2-like"/>
    <property type="match status" value="1"/>
</dbReference>
<keyword evidence="10" id="KW-1185">Reference proteome</keyword>
<sequence>MIASLRGEVLTIGLDHAVIECAGVGYKVLATPPTLGTLRRGEEARVLTHMAVKEDAITLFGFTDTDDRDMFLQLQSVSGLGPKLALAALSVMGSRELADAIAGSEGKRLQKIPGVGKRMADRLVVELKDKVAAFTTPADASPGDAATSGTAAQGHTAAAGPVNDQVVEALVGLGFPEKQASAAVTAVMAEQPEADTSTLLRAALSQIGNRK</sequence>
<keyword evidence="9" id="KW-0378">Hydrolase</keyword>
<dbReference type="Gene3D" id="1.10.8.10">
    <property type="entry name" value="DNA helicase RuvA subunit, C-terminal domain"/>
    <property type="match status" value="1"/>
</dbReference>
<evidence type="ECO:0000256" key="1">
    <source>
        <dbReference type="ARBA" id="ARBA00022490"/>
    </source>
</evidence>
<evidence type="ECO:0000256" key="6">
    <source>
        <dbReference type="HAMAP-Rule" id="MF_00031"/>
    </source>
</evidence>
<comment type="caution">
    <text evidence="6">Lacks conserved residue(s) required for the propagation of feature annotation.</text>
</comment>
<dbReference type="Pfam" id="PF01330">
    <property type="entry name" value="RuvA_N"/>
    <property type="match status" value="1"/>
</dbReference>
<dbReference type="EMBL" id="CP063189">
    <property type="protein sequence ID" value="WCZ32622.1"/>
    <property type="molecule type" value="Genomic_DNA"/>
</dbReference>
<dbReference type="RefSeq" id="WP_022862096.1">
    <property type="nucleotide sequence ID" value="NZ_ATVG01000001.1"/>
</dbReference>
<evidence type="ECO:0000256" key="3">
    <source>
        <dbReference type="ARBA" id="ARBA00023125"/>
    </source>
</evidence>
<keyword evidence="9" id="KW-0347">Helicase</keyword>
<dbReference type="InterPro" id="IPR010994">
    <property type="entry name" value="RuvA_2-like"/>
</dbReference>
<dbReference type="HAMAP" id="MF_00031">
    <property type="entry name" value="DNA_HJ_migration_RuvA"/>
    <property type="match status" value="1"/>
</dbReference>
<proteinExistence type="inferred from homology"/>
<comment type="similarity">
    <text evidence="6">Belongs to the RuvA family.</text>
</comment>
<dbReference type="NCBIfam" id="TIGR00084">
    <property type="entry name" value="ruvA"/>
    <property type="match status" value="1"/>
</dbReference>
<dbReference type="InterPro" id="IPR000085">
    <property type="entry name" value="RuvA"/>
</dbReference>
<dbReference type="Pfam" id="PF14520">
    <property type="entry name" value="HHH_5"/>
    <property type="match status" value="1"/>
</dbReference>
<dbReference type="Gene3D" id="1.10.150.20">
    <property type="entry name" value="5' to 3' exonuclease, C-terminal subdomain"/>
    <property type="match status" value="1"/>
</dbReference>
<dbReference type="InterPro" id="IPR011114">
    <property type="entry name" value="RuvA_C"/>
</dbReference>
<reference evidence="9 10" key="1">
    <citation type="submission" date="2020-10" db="EMBL/GenBank/DDBJ databases">
        <title>Complete genome sequence of Corynebacterium massiliense DSM 45435, type strain of Corynebacterium massiliense.</title>
        <authorList>
            <person name="Busche T."/>
            <person name="Kalinowski J."/>
            <person name="Ruckert C."/>
        </authorList>
    </citation>
    <scope>NUCLEOTIDE SEQUENCE [LARGE SCALE GENOMIC DNA]</scope>
    <source>
        <strain evidence="9 10">DSM 45435</strain>
    </source>
</reference>
<dbReference type="Pfam" id="PF07499">
    <property type="entry name" value="RuvA_C"/>
    <property type="match status" value="1"/>
</dbReference>
<feature type="domain" description="Helix-hairpin-helix DNA-binding motif class 1" evidence="8">
    <location>
        <begin position="107"/>
        <end position="126"/>
    </location>
</feature>
<evidence type="ECO:0000256" key="5">
    <source>
        <dbReference type="ARBA" id="ARBA00023204"/>
    </source>
</evidence>
<keyword evidence="5 6" id="KW-0234">DNA repair</keyword>
<comment type="subunit">
    <text evidence="6">Homotetramer. Forms an RuvA(8)-RuvB(12)-Holliday junction (HJ) complex. HJ DNA is sandwiched between 2 RuvA tetramers; dsDNA enters through RuvA and exits via RuvB. An RuvB hexamer assembles on each DNA strand where it exits the tetramer. Each RuvB hexamer is contacted by two RuvA subunits (via domain III) on 2 adjacent RuvB subunits; this complex drives branch migration. In the full resolvosome a probable DNA-RuvA(4)-RuvB(12)-RuvC(2) complex forms which resolves the HJ.</text>
</comment>
<dbReference type="SMART" id="SM00278">
    <property type="entry name" value="HhH1"/>
    <property type="match status" value="2"/>
</dbReference>
<evidence type="ECO:0000256" key="4">
    <source>
        <dbReference type="ARBA" id="ARBA00023172"/>
    </source>
</evidence>
<organism evidence="9 10">
    <name type="scientific">Corynebacterium massiliense DSM 45435</name>
    <dbReference type="NCBI Taxonomy" id="1121364"/>
    <lineage>
        <taxon>Bacteria</taxon>
        <taxon>Bacillati</taxon>
        <taxon>Actinomycetota</taxon>
        <taxon>Actinomycetes</taxon>
        <taxon>Mycobacteriales</taxon>
        <taxon>Corynebacteriaceae</taxon>
        <taxon>Corynebacterium</taxon>
    </lineage>
</organism>
<dbReference type="GO" id="GO:0016787">
    <property type="term" value="F:hydrolase activity"/>
    <property type="evidence" value="ECO:0007669"/>
    <property type="project" value="UniProtKB-KW"/>
</dbReference>
<feature type="region of interest" description="Domain III" evidence="6">
    <location>
        <begin position="147"/>
        <end position="211"/>
    </location>
</feature>
<gene>
    <name evidence="6 9" type="primary">ruvA</name>
    <name evidence="9" type="ORF">CMASS_05905</name>
</gene>
<dbReference type="SUPFAM" id="SSF46929">
    <property type="entry name" value="DNA helicase RuvA subunit, C-terminal domain"/>
    <property type="match status" value="1"/>
</dbReference>
<feature type="region of interest" description="Disordered" evidence="7">
    <location>
        <begin position="136"/>
        <end position="159"/>
    </location>
</feature>
<dbReference type="InterPro" id="IPR003583">
    <property type="entry name" value="Hlx-hairpin-Hlx_DNA-bd_motif"/>
</dbReference>
<comment type="function">
    <text evidence="6">The RuvA-RuvB-RuvC complex processes Holliday junction (HJ) DNA during genetic recombination and DNA repair, while the RuvA-RuvB complex plays an important role in the rescue of blocked DNA replication forks via replication fork reversal (RFR). RuvA specifically binds to HJ cruciform DNA, conferring on it an open structure. The RuvB hexamer acts as an ATP-dependent pump, pulling dsDNA into and through the RuvAB complex. HJ branch migration allows RuvC to scan DNA until it finds its consensus sequence, where it cleaves and resolves the cruciform DNA.</text>
</comment>
<keyword evidence="4 6" id="KW-0233">DNA recombination</keyword>
<dbReference type="SUPFAM" id="SSF50249">
    <property type="entry name" value="Nucleic acid-binding proteins"/>
    <property type="match status" value="1"/>
</dbReference>